<dbReference type="EMBL" id="ON649699">
    <property type="protein sequence ID" value="UVF62322.1"/>
    <property type="molecule type" value="Genomic_DNA"/>
</dbReference>
<organism evidence="1 2">
    <name type="scientific">Nitrososphaeria virus YSH_462411</name>
    <dbReference type="NCBI Taxonomy" id="3071321"/>
    <lineage>
        <taxon>Viruses</taxon>
        <taxon>Duplodnaviria</taxon>
        <taxon>Heunggongvirae</taxon>
        <taxon>Uroviricota</taxon>
        <taxon>Caudoviricetes</taxon>
        <taxon>Juravirales</taxon>
        <taxon>Yangangviridae</taxon>
        <taxon>Nohelivirus</taxon>
        <taxon>Nohelivirus yangshanense</taxon>
    </lineage>
</organism>
<keyword evidence="2" id="KW-1185">Reference proteome</keyword>
<sequence length="94" mass="11326">MGKLQWVSEWHIEPEESEYFKFKITNNGVYTSAKTIQEAERILNENIEWEKRQYHINLLRCPNCNKPYLEHGGLVEYRNCLIQLSLDGRFTKYE</sequence>
<dbReference type="Proteomes" id="UP001156919">
    <property type="component" value="Segment"/>
</dbReference>
<protein>
    <submittedName>
        <fullName evidence="1">Uncharacterized protein</fullName>
    </submittedName>
</protein>
<accession>A0A976YF54</accession>
<evidence type="ECO:0000313" key="1">
    <source>
        <dbReference type="EMBL" id="UVF62322.1"/>
    </source>
</evidence>
<proteinExistence type="predicted"/>
<evidence type="ECO:0000313" key="2">
    <source>
        <dbReference type="Proteomes" id="UP001156919"/>
    </source>
</evidence>
<reference evidence="1 2" key="1">
    <citation type="submission" date="2022-05" db="EMBL/GenBank/DDBJ databases">
        <title>Diverse viruses of marine archaea discovered using metagenomics.</title>
        <authorList>
            <person name="Zhou Y."/>
        </authorList>
    </citation>
    <scope>NUCLEOTIDE SEQUENCE [LARGE SCALE GENOMIC DNA]</scope>
    <source>
        <strain evidence="1">YSH_462411</strain>
    </source>
</reference>
<name>A0A976YF54_9CAUD</name>